<proteinExistence type="predicted"/>
<dbReference type="RefSeq" id="WP_273440746.1">
    <property type="nucleotide sequence ID" value="NZ_PKUN01000028.1"/>
</dbReference>
<protein>
    <recommendedName>
        <fullName evidence="3">Cupin</fullName>
    </recommendedName>
</protein>
<evidence type="ECO:0008006" key="3">
    <source>
        <dbReference type="Google" id="ProtNLM"/>
    </source>
</evidence>
<evidence type="ECO:0000313" key="1">
    <source>
        <dbReference type="EMBL" id="PLX60065.1"/>
    </source>
</evidence>
<organism evidence="1 2">
    <name type="scientific">Sedimenticola selenatireducens</name>
    <dbReference type="NCBI Taxonomy" id="191960"/>
    <lineage>
        <taxon>Bacteria</taxon>
        <taxon>Pseudomonadati</taxon>
        <taxon>Pseudomonadota</taxon>
        <taxon>Gammaproteobacteria</taxon>
        <taxon>Chromatiales</taxon>
        <taxon>Sedimenticolaceae</taxon>
        <taxon>Sedimenticola</taxon>
    </lineage>
</organism>
<dbReference type="EMBL" id="PKUN01000028">
    <property type="protein sequence ID" value="PLX60065.1"/>
    <property type="molecule type" value="Genomic_DNA"/>
</dbReference>
<dbReference type="InterPro" id="IPR011051">
    <property type="entry name" value="RmlC_Cupin_sf"/>
</dbReference>
<sequence length="64" mass="7452">MKTRTLLADLPDTGREEQMEMLAGNRHARLLRIISPPRFNSRPFLQQEDEWVMVLQGEGTLEVE</sequence>
<gene>
    <name evidence="1" type="ORF">C0630_17150</name>
</gene>
<dbReference type="InterPro" id="IPR014710">
    <property type="entry name" value="RmlC-like_jellyroll"/>
</dbReference>
<reference evidence="1 2" key="1">
    <citation type="submission" date="2017-11" db="EMBL/GenBank/DDBJ databases">
        <title>Genome-resolved metagenomics identifies genetic mobility, metabolic interactions, and unexpected diversity in perchlorate-reducing communities.</title>
        <authorList>
            <person name="Barnum T.P."/>
            <person name="Figueroa I.A."/>
            <person name="Carlstrom C.I."/>
            <person name="Lucas L.N."/>
            <person name="Engelbrektson A.L."/>
            <person name="Coates J.D."/>
        </authorList>
    </citation>
    <scope>NUCLEOTIDE SEQUENCE [LARGE SCALE GENOMIC DNA]</scope>
    <source>
        <strain evidence="1">BM301</strain>
    </source>
</reference>
<dbReference type="STRING" id="1111735.GCA_000428045_00359"/>
<dbReference type="SUPFAM" id="SSF51182">
    <property type="entry name" value="RmlC-like cupins"/>
    <property type="match status" value="1"/>
</dbReference>
<accession>A0A2N6CSJ1</accession>
<comment type="caution">
    <text evidence="1">The sequence shown here is derived from an EMBL/GenBank/DDBJ whole genome shotgun (WGS) entry which is preliminary data.</text>
</comment>
<dbReference type="Proteomes" id="UP000235015">
    <property type="component" value="Unassembled WGS sequence"/>
</dbReference>
<dbReference type="AlphaFoldDB" id="A0A2N6CSJ1"/>
<name>A0A2N6CSJ1_9GAMM</name>
<evidence type="ECO:0000313" key="2">
    <source>
        <dbReference type="Proteomes" id="UP000235015"/>
    </source>
</evidence>
<dbReference type="Gene3D" id="2.60.120.10">
    <property type="entry name" value="Jelly Rolls"/>
    <property type="match status" value="1"/>
</dbReference>